<comment type="caution">
    <text evidence="1">The sequence shown here is derived from an EMBL/GenBank/DDBJ whole genome shotgun (WGS) entry which is preliminary data.</text>
</comment>
<organism evidence="1 2">
    <name type="scientific">Paenibacillus montaniterrae</name>
    <dbReference type="NCBI Taxonomy" id="429341"/>
    <lineage>
        <taxon>Bacteria</taxon>
        <taxon>Bacillati</taxon>
        <taxon>Bacillota</taxon>
        <taxon>Bacilli</taxon>
        <taxon>Bacillales</taxon>
        <taxon>Paenibacillaceae</taxon>
        <taxon>Paenibacillus</taxon>
    </lineage>
</organism>
<dbReference type="AlphaFoldDB" id="A0A920CW87"/>
<proteinExistence type="predicted"/>
<evidence type="ECO:0000313" key="1">
    <source>
        <dbReference type="EMBL" id="GIP15696.1"/>
    </source>
</evidence>
<dbReference type="Proteomes" id="UP000683139">
    <property type="component" value="Unassembled WGS sequence"/>
</dbReference>
<reference evidence="1" key="1">
    <citation type="submission" date="2021-03" db="EMBL/GenBank/DDBJ databases">
        <title>Antimicrobial resistance genes in bacteria isolated from Japanese honey, and their potential for conferring macrolide and lincosamide resistance in the American foulbrood pathogen Paenibacillus larvae.</title>
        <authorList>
            <person name="Okamoto M."/>
            <person name="Kumagai M."/>
            <person name="Kanamori H."/>
            <person name="Takamatsu D."/>
        </authorList>
    </citation>
    <scope>NUCLEOTIDE SEQUENCE</scope>
    <source>
        <strain evidence="1">J40TS1</strain>
    </source>
</reference>
<sequence length="42" mass="4712">MYPAKPSFDKNSGDNKVKIQKSVMQAFDALKKQELLRAVSAK</sequence>
<accession>A0A920CW87</accession>
<keyword evidence="2" id="KW-1185">Reference proteome</keyword>
<dbReference type="RefSeq" id="WP_281425565.1">
    <property type="nucleotide sequence ID" value="NZ_BOSE01000002.1"/>
</dbReference>
<gene>
    <name evidence="1" type="ORF">J40TS1_13380</name>
</gene>
<protein>
    <submittedName>
        <fullName evidence="1">Uncharacterized protein</fullName>
    </submittedName>
</protein>
<evidence type="ECO:0000313" key="2">
    <source>
        <dbReference type="Proteomes" id="UP000683139"/>
    </source>
</evidence>
<dbReference type="EMBL" id="BOSE01000002">
    <property type="protein sequence ID" value="GIP15696.1"/>
    <property type="molecule type" value="Genomic_DNA"/>
</dbReference>
<name>A0A920CW87_9BACL</name>